<protein>
    <recommendedName>
        <fullName evidence="3">Methylglyoxal synthase</fullName>
        <shortName evidence="3">MGS</shortName>
        <ecNumber evidence="3">4.2.3.3</ecNumber>
    </recommendedName>
</protein>
<evidence type="ECO:0000256" key="4">
    <source>
        <dbReference type="PIRSR" id="PIRSR006614-1"/>
    </source>
</evidence>
<dbReference type="SMART" id="SM00851">
    <property type="entry name" value="MGS"/>
    <property type="match status" value="1"/>
</dbReference>
<comment type="function">
    <text evidence="3">Catalyzes the formation of methylglyoxal from dihydroxyacetone phosphate.</text>
</comment>
<dbReference type="EMBL" id="FMBA01000009">
    <property type="protein sequence ID" value="SCB91331.1"/>
    <property type="molecule type" value="Genomic_DNA"/>
</dbReference>
<evidence type="ECO:0000313" key="6">
    <source>
        <dbReference type="EMBL" id="SCB91331.1"/>
    </source>
</evidence>
<dbReference type="AlphaFoldDB" id="A0A1C4A9X0"/>
<name>A0A1C4A9X0_9GAMM</name>
<dbReference type="GO" id="GO:0019242">
    <property type="term" value="P:methylglyoxal biosynthetic process"/>
    <property type="evidence" value="ECO:0007669"/>
    <property type="project" value="UniProtKB-UniRule"/>
</dbReference>
<dbReference type="HAMAP" id="MF_00549">
    <property type="entry name" value="Methylglyoxal_synth"/>
    <property type="match status" value="1"/>
</dbReference>
<feature type="binding site" evidence="3">
    <location>
        <position position="99"/>
    </location>
    <ligand>
        <name>substrate</name>
    </ligand>
</feature>
<dbReference type="InterPro" id="IPR004363">
    <property type="entry name" value="Methylgl_synth"/>
</dbReference>
<feature type="binding site" evidence="3">
    <location>
        <begin position="46"/>
        <end position="49"/>
    </location>
    <ligand>
        <name>substrate</name>
    </ligand>
</feature>
<feature type="binding site" evidence="3">
    <location>
        <position position="20"/>
    </location>
    <ligand>
        <name>substrate</name>
    </ligand>
</feature>
<dbReference type="PROSITE" id="PS51855">
    <property type="entry name" value="MGS"/>
    <property type="match status" value="1"/>
</dbReference>
<dbReference type="GO" id="GO:0005829">
    <property type="term" value="C:cytosol"/>
    <property type="evidence" value="ECO:0007669"/>
    <property type="project" value="TreeGrafter"/>
</dbReference>
<keyword evidence="7" id="KW-1185">Reference proteome</keyword>
<dbReference type="GO" id="GO:0008929">
    <property type="term" value="F:methylglyoxal synthase activity"/>
    <property type="evidence" value="ECO:0007669"/>
    <property type="project" value="UniProtKB-UniRule"/>
</dbReference>
<dbReference type="NCBIfam" id="TIGR00160">
    <property type="entry name" value="MGSA"/>
    <property type="match status" value="1"/>
</dbReference>
<dbReference type="InterPro" id="IPR011607">
    <property type="entry name" value="MGS-like_dom"/>
</dbReference>
<reference evidence="7" key="1">
    <citation type="submission" date="2016-08" db="EMBL/GenBank/DDBJ databases">
        <authorList>
            <person name="Varghese N."/>
            <person name="Submissions Spin"/>
        </authorList>
    </citation>
    <scope>NUCLEOTIDE SEQUENCE [LARGE SCALE GENOMIC DNA]</scope>
    <source>
        <strain evidence="7">R-53144</strain>
    </source>
</reference>
<organism evidence="6 7">
    <name type="scientific">Gilliamella intestini</name>
    <dbReference type="NCBI Taxonomy" id="1798183"/>
    <lineage>
        <taxon>Bacteria</taxon>
        <taxon>Pseudomonadati</taxon>
        <taxon>Pseudomonadota</taxon>
        <taxon>Gammaproteobacteria</taxon>
        <taxon>Orbales</taxon>
        <taxon>Orbaceae</taxon>
        <taxon>Gilliamella</taxon>
    </lineage>
</organism>
<gene>
    <name evidence="3" type="primary">mgsA</name>
    <name evidence="6" type="ORF">GA0061080_100954</name>
</gene>
<dbReference type="EC" id="4.2.3.3" evidence="3"/>
<dbReference type="NCBIfam" id="NF003559">
    <property type="entry name" value="PRK05234.1"/>
    <property type="match status" value="1"/>
</dbReference>
<keyword evidence="2 3" id="KW-0456">Lyase</keyword>
<comment type="similarity">
    <text evidence="1 3">Belongs to the methylglyoxal synthase family.</text>
</comment>
<evidence type="ECO:0000313" key="7">
    <source>
        <dbReference type="Proteomes" id="UP000199698"/>
    </source>
</evidence>
<dbReference type="Proteomes" id="UP000199698">
    <property type="component" value="Unassembled WGS sequence"/>
</dbReference>
<dbReference type="PANTHER" id="PTHR30492">
    <property type="entry name" value="METHYLGLYOXAL SYNTHASE"/>
    <property type="match status" value="1"/>
</dbReference>
<dbReference type="InterPro" id="IPR036914">
    <property type="entry name" value="MGS-like_dom_sf"/>
</dbReference>
<dbReference type="PANTHER" id="PTHR30492:SF0">
    <property type="entry name" value="METHYLGLYOXAL SYNTHASE"/>
    <property type="match status" value="1"/>
</dbReference>
<feature type="binding site" evidence="3">
    <location>
        <begin position="66"/>
        <end position="67"/>
    </location>
    <ligand>
        <name>substrate</name>
    </ligand>
</feature>
<dbReference type="STRING" id="1798183.GA0061080_100954"/>
<dbReference type="InterPro" id="IPR018148">
    <property type="entry name" value="Methylglyoxal_synth_AS"/>
</dbReference>
<evidence type="ECO:0000256" key="1">
    <source>
        <dbReference type="ARBA" id="ARBA00006287"/>
    </source>
</evidence>
<feature type="binding site" evidence="3">
    <location>
        <position position="24"/>
    </location>
    <ligand>
        <name>substrate</name>
    </ligand>
</feature>
<dbReference type="SUPFAM" id="SSF52335">
    <property type="entry name" value="Methylglyoxal synthase-like"/>
    <property type="match status" value="1"/>
</dbReference>
<evidence type="ECO:0000256" key="2">
    <source>
        <dbReference type="ARBA" id="ARBA00023239"/>
    </source>
</evidence>
<dbReference type="FunFam" id="3.40.50.1380:FF:000002">
    <property type="entry name" value="Methylglyoxal synthase"/>
    <property type="match status" value="1"/>
</dbReference>
<dbReference type="Gene3D" id="3.40.50.1380">
    <property type="entry name" value="Methylglyoxal synthase-like domain"/>
    <property type="match status" value="1"/>
</dbReference>
<feature type="active site" description="Proton donor/acceptor" evidence="3 4">
    <location>
        <position position="72"/>
    </location>
</feature>
<dbReference type="Pfam" id="PF02142">
    <property type="entry name" value="MGS"/>
    <property type="match status" value="1"/>
</dbReference>
<proteinExistence type="inferred from homology"/>
<dbReference type="CDD" id="cd01422">
    <property type="entry name" value="MGS"/>
    <property type="match status" value="1"/>
</dbReference>
<evidence type="ECO:0000259" key="5">
    <source>
        <dbReference type="PROSITE" id="PS51855"/>
    </source>
</evidence>
<evidence type="ECO:0000256" key="3">
    <source>
        <dbReference type="HAMAP-Rule" id="MF_00549"/>
    </source>
</evidence>
<sequence>MMLYTTRKLLAKKNIALVAHDHLKDSLLNWCKKNREELSRHNLCGTGTTGTLIKQETGLNITPMLSGPMGGDQQIGALIAEGKIDILIFFWDPLNAVPHDPDVKALLRLSTVWNIPVATNQATANALIQSAIFTQEVDIEIPDYQRYLTQRVK</sequence>
<dbReference type="PIRSF" id="PIRSF006614">
    <property type="entry name" value="Methylglyox_syn"/>
    <property type="match status" value="1"/>
</dbReference>
<feature type="domain" description="MGS-like" evidence="5">
    <location>
        <begin position="7"/>
        <end position="153"/>
    </location>
</feature>
<dbReference type="PROSITE" id="PS01335">
    <property type="entry name" value="METHYLGLYOXAL_SYNTH"/>
    <property type="match status" value="1"/>
</dbReference>
<accession>A0A1C4A9X0</accession>
<comment type="catalytic activity">
    <reaction evidence="3">
        <text>dihydroxyacetone phosphate = methylglyoxal + phosphate</text>
        <dbReference type="Rhea" id="RHEA:17937"/>
        <dbReference type="ChEBI" id="CHEBI:17158"/>
        <dbReference type="ChEBI" id="CHEBI:43474"/>
        <dbReference type="ChEBI" id="CHEBI:57642"/>
        <dbReference type="EC" id="4.2.3.3"/>
    </reaction>
</comment>